<evidence type="ECO:0000256" key="4">
    <source>
        <dbReference type="ARBA" id="ARBA00022723"/>
    </source>
</evidence>
<dbReference type="Gene3D" id="3.40.228.10">
    <property type="entry name" value="Dimethylsulfoxide Reductase, domain 2"/>
    <property type="match status" value="1"/>
</dbReference>
<dbReference type="SUPFAM" id="SSF53706">
    <property type="entry name" value="Formate dehydrogenase/DMSO reductase, domains 1-3"/>
    <property type="match status" value="1"/>
</dbReference>
<evidence type="ECO:0000256" key="3">
    <source>
        <dbReference type="ARBA" id="ARBA00022505"/>
    </source>
</evidence>
<keyword evidence="4" id="KW-0479">Metal-binding</keyword>
<dbReference type="InterPro" id="IPR006655">
    <property type="entry name" value="Mopterin_OxRdtase_prok_CS"/>
</dbReference>
<evidence type="ECO:0000313" key="8">
    <source>
        <dbReference type="EMBL" id="MBI1682806.1"/>
    </source>
</evidence>
<dbReference type="InterPro" id="IPR009010">
    <property type="entry name" value="Asp_de-COase-like_dom_sf"/>
</dbReference>
<dbReference type="RefSeq" id="WP_198574753.1">
    <property type="nucleotide sequence ID" value="NZ_JADWOX010000002.1"/>
</dbReference>
<dbReference type="Proteomes" id="UP000639859">
    <property type="component" value="Unassembled WGS sequence"/>
</dbReference>
<evidence type="ECO:0000256" key="1">
    <source>
        <dbReference type="ARBA" id="ARBA00001942"/>
    </source>
</evidence>
<organism evidence="8 9">
    <name type="scientific">Caulobacter hibisci</name>
    <dbReference type="NCBI Taxonomy" id="2035993"/>
    <lineage>
        <taxon>Bacteria</taxon>
        <taxon>Pseudomonadati</taxon>
        <taxon>Pseudomonadota</taxon>
        <taxon>Alphaproteobacteria</taxon>
        <taxon>Caulobacterales</taxon>
        <taxon>Caulobacteraceae</taxon>
        <taxon>Caulobacter</taxon>
    </lineage>
</organism>
<dbReference type="InterPro" id="IPR006657">
    <property type="entry name" value="MoPterin_dinucl-bd_dom"/>
</dbReference>
<dbReference type="InterPro" id="IPR050612">
    <property type="entry name" value="Prok_Mopterin_Oxidored"/>
</dbReference>
<dbReference type="Pfam" id="PF01568">
    <property type="entry name" value="Molydop_binding"/>
    <property type="match status" value="1"/>
</dbReference>
<evidence type="ECO:0000256" key="2">
    <source>
        <dbReference type="ARBA" id="ARBA00010312"/>
    </source>
</evidence>
<accession>A0ABS0STW7</accession>
<dbReference type="PROSITE" id="PS00932">
    <property type="entry name" value="MOLYBDOPTERIN_PROK_3"/>
    <property type="match status" value="1"/>
</dbReference>
<dbReference type="PANTHER" id="PTHR43742">
    <property type="entry name" value="TRIMETHYLAMINE-N-OXIDE REDUCTASE"/>
    <property type="match status" value="1"/>
</dbReference>
<evidence type="ECO:0000259" key="6">
    <source>
        <dbReference type="Pfam" id="PF00384"/>
    </source>
</evidence>
<keyword evidence="9" id="KW-1185">Reference proteome</keyword>
<dbReference type="Gene3D" id="3.90.55.10">
    <property type="entry name" value="Dimethylsulfoxide Reductase, domain 3"/>
    <property type="match status" value="1"/>
</dbReference>
<proteinExistence type="inferred from homology"/>
<comment type="cofactor">
    <cofactor evidence="1">
        <name>Mo-bis(molybdopterin guanine dinucleotide)</name>
        <dbReference type="ChEBI" id="CHEBI:60539"/>
    </cofactor>
</comment>
<dbReference type="EMBL" id="JADWOX010000002">
    <property type="protein sequence ID" value="MBI1682806.1"/>
    <property type="molecule type" value="Genomic_DNA"/>
</dbReference>
<dbReference type="Gene3D" id="2.40.40.20">
    <property type="match status" value="1"/>
</dbReference>
<evidence type="ECO:0000313" key="9">
    <source>
        <dbReference type="Proteomes" id="UP000639859"/>
    </source>
</evidence>
<evidence type="ECO:0000256" key="5">
    <source>
        <dbReference type="ARBA" id="ARBA00023002"/>
    </source>
</evidence>
<feature type="domain" description="Molybdopterin dinucleotide-binding" evidence="7">
    <location>
        <begin position="626"/>
        <end position="741"/>
    </location>
</feature>
<keyword evidence="5" id="KW-0560">Oxidoreductase</keyword>
<dbReference type="CDD" id="cd02769">
    <property type="entry name" value="MopB_DMSOR-BSOR-TMAOR"/>
    <property type="match status" value="1"/>
</dbReference>
<name>A0ABS0STW7_9CAUL</name>
<gene>
    <name evidence="8" type="ORF">I4Q42_03900</name>
</gene>
<dbReference type="SUPFAM" id="SSF50692">
    <property type="entry name" value="ADC-like"/>
    <property type="match status" value="1"/>
</dbReference>
<comment type="caution">
    <text evidence="8">The sequence shown here is derived from an EMBL/GenBank/DDBJ whole genome shotgun (WGS) entry which is preliminary data.</text>
</comment>
<comment type="similarity">
    <text evidence="2">Belongs to the prokaryotic molybdopterin-containing oxidoreductase family.</text>
</comment>
<evidence type="ECO:0000259" key="7">
    <source>
        <dbReference type="Pfam" id="PF01568"/>
    </source>
</evidence>
<sequence>MSPARTYTAAHWGIYEVEAGQDGAPPRLFPLTVDSDPSLIGLDQLDPATQALRIAKPAVRESWLEGGPGSRPELRGQERFVEVDWDTALDLVAAEVGDVRARFGNEAIFGGSYGWSSAGRFHHAQSQVHRFLNLLGGYVRSVDSYSLGAGRALMPHIVASMDESNLSHTSWDVLAEHTQLFVTFGGVPLKNTQVSSGGSGRHRTRDGLAAMAKAGTRFVNISPVRDNLETGGPVEWIPIRPNTDTALMLALAFVIRQDPRFDRVFLDRCTVGYDRFEPYLTGQTDGVAKTPAWAEAITGVPAVRIVALADEMLSARTMINVAWALQRAAHGEQPFWALVTLACMLGQVGLPGGGYGLGYGAMNTQGSAHARLSGPVLSQGQNAVPAFIPVARIADMLLQPGAPFTYNGVTHAYPDIQLLYWAGGNPFHHHQDLNRLTRAWRKPRSIIVHEQYWTPAARFADVVLPATTSLERNDIGFAGREGYFIAMKKAVEPRGQSRDDYAIFADLAGRLGVGEAYTEGLDAEGWLRRLYDENAARVAKAGFDLPAFDGFWDQGLIDLAPHDRPLIMHQAFRADPETHRLGTPSGKIEIFSERIAGYGLDDCPGHPAWFEPFEWLGHPDAARHPLHLLSDQPKRRLHGQLDHSPYSRAGKVAGREPVYLNPGDAAARGIVDGDLVELFNDRGRCLAGAIVTDDIMPGVARLATGAWFDPGADLERNGNPNVLTLDRGSSAFAQGCAAQTCLVEARRHEGPIPAVEVYAPPPFAPA</sequence>
<dbReference type="Gene3D" id="3.40.50.740">
    <property type="match status" value="1"/>
</dbReference>
<dbReference type="InterPro" id="IPR006656">
    <property type="entry name" value="Mopterin_OxRdtase"/>
</dbReference>
<protein>
    <submittedName>
        <fullName evidence="8">Molybdopterin guanine dinucleotide-containing S/N-oxide reductase</fullName>
    </submittedName>
</protein>
<dbReference type="Pfam" id="PF00384">
    <property type="entry name" value="Molybdopterin"/>
    <property type="match status" value="1"/>
</dbReference>
<feature type="domain" description="Molybdopterin oxidoreductase" evidence="6">
    <location>
        <begin position="53"/>
        <end position="509"/>
    </location>
</feature>
<dbReference type="CDD" id="cd02793">
    <property type="entry name" value="MopB_CT_DMSOR-BSOR-TMAOR"/>
    <property type="match status" value="1"/>
</dbReference>
<dbReference type="PROSITE" id="PS00490">
    <property type="entry name" value="MOLYBDOPTERIN_PROK_2"/>
    <property type="match status" value="1"/>
</dbReference>
<dbReference type="PANTHER" id="PTHR43742:SF10">
    <property type="entry name" value="TRIMETHYLAMINE-N-OXIDE REDUCTASE 2"/>
    <property type="match status" value="1"/>
</dbReference>
<reference evidence="8 9" key="1">
    <citation type="submission" date="2020-11" db="EMBL/GenBank/DDBJ databases">
        <title>genome sequence of strain KACC 18849.</title>
        <authorList>
            <person name="Gao J."/>
            <person name="Zhang X."/>
        </authorList>
    </citation>
    <scope>NUCLEOTIDE SEQUENCE [LARGE SCALE GENOMIC DNA]</scope>
    <source>
        <strain evidence="8 9">KACC 18849</strain>
    </source>
</reference>
<dbReference type="InterPro" id="IPR041954">
    <property type="entry name" value="CT_DMSOR/BSOR/TMAOR"/>
</dbReference>
<keyword evidence="3" id="KW-0500">Molybdenum</keyword>